<keyword evidence="2" id="KW-1185">Reference proteome</keyword>
<dbReference type="Proteomes" id="UP001201163">
    <property type="component" value="Unassembled WGS sequence"/>
</dbReference>
<organism evidence="1 2">
    <name type="scientific">Lactarius akahatsu</name>
    <dbReference type="NCBI Taxonomy" id="416441"/>
    <lineage>
        <taxon>Eukaryota</taxon>
        <taxon>Fungi</taxon>
        <taxon>Dikarya</taxon>
        <taxon>Basidiomycota</taxon>
        <taxon>Agaricomycotina</taxon>
        <taxon>Agaricomycetes</taxon>
        <taxon>Russulales</taxon>
        <taxon>Russulaceae</taxon>
        <taxon>Lactarius</taxon>
    </lineage>
</organism>
<gene>
    <name evidence="1" type="ORF">EDB92DRAFT_1311635</name>
</gene>
<proteinExistence type="predicted"/>
<reference evidence="1" key="1">
    <citation type="submission" date="2022-01" db="EMBL/GenBank/DDBJ databases">
        <title>Comparative genomics reveals a dynamic genome evolution in the ectomycorrhizal milk-cap (Lactarius) mushrooms.</title>
        <authorList>
            <consortium name="DOE Joint Genome Institute"/>
            <person name="Lebreton A."/>
            <person name="Tang N."/>
            <person name="Kuo A."/>
            <person name="LaButti K."/>
            <person name="Drula E."/>
            <person name="Barry K."/>
            <person name="Clum A."/>
            <person name="Lipzen A."/>
            <person name="Mousain D."/>
            <person name="Ng V."/>
            <person name="Wang R."/>
            <person name="Wang X."/>
            <person name="Dai Y."/>
            <person name="Henrissat B."/>
            <person name="Grigoriev I.V."/>
            <person name="Guerin-Laguette A."/>
            <person name="Yu F."/>
            <person name="Martin F.M."/>
        </authorList>
    </citation>
    <scope>NUCLEOTIDE SEQUENCE</scope>
    <source>
        <strain evidence="1">QP</strain>
    </source>
</reference>
<dbReference type="AlphaFoldDB" id="A0AAD4QGL2"/>
<name>A0AAD4QGL2_9AGAM</name>
<evidence type="ECO:0000313" key="2">
    <source>
        <dbReference type="Proteomes" id="UP001201163"/>
    </source>
</evidence>
<evidence type="ECO:0000313" key="1">
    <source>
        <dbReference type="EMBL" id="KAH8997955.1"/>
    </source>
</evidence>
<dbReference type="EMBL" id="JAKELL010000006">
    <property type="protein sequence ID" value="KAH8997955.1"/>
    <property type="molecule type" value="Genomic_DNA"/>
</dbReference>
<protein>
    <submittedName>
        <fullName evidence="1">Uncharacterized protein</fullName>
    </submittedName>
</protein>
<sequence length="162" mass="18065">MQYTGVATMHTRVPRLSRVLPLRRVPTTTWRRSATAGPSTVATPLAVEFIDIFDAPHQLGGSSTLIGFSSPRIIDSSSRQKMPPLPEPILYYGPSRRRKSRSRYTSAEVLSTSLPPPVVFDGPARRKPYLRPNAPLNSRLRSLTLMPQWVMEKISLLNEAGL</sequence>
<comment type="caution">
    <text evidence="1">The sequence shown here is derived from an EMBL/GenBank/DDBJ whole genome shotgun (WGS) entry which is preliminary data.</text>
</comment>
<accession>A0AAD4QGL2</accession>